<dbReference type="Proteomes" id="UP000813463">
    <property type="component" value="Chromosome 3"/>
</dbReference>
<dbReference type="GeneID" id="110783437"/>
<evidence type="ECO:0000313" key="2">
    <source>
        <dbReference type="Proteomes" id="UP000813463"/>
    </source>
</evidence>
<evidence type="ECO:0000256" key="1">
    <source>
        <dbReference type="SAM" id="MobiDB-lite"/>
    </source>
</evidence>
<keyword evidence="2" id="KW-1185">Reference proteome</keyword>
<dbReference type="OrthoDB" id="1939300at2759"/>
<dbReference type="PANTHER" id="PTHR31286">
    <property type="entry name" value="GLYCINE-RICH CELL WALL STRUCTURAL PROTEIN 1.8-LIKE"/>
    <property type="match status" value="1"/>
</dbReference>
<protein>
    <recommendedName>
        <fullName evidence="4">DUF4283 domain-containing protein</fullName>
    </recommendedName>
</protein>
<name>A0A9R0I6L5_SPIOL</name>
<proteinExistence type="predicted"/>
<dbReference type="RefSeq" id="XP_021843467.1">
    <property type="nucleotide sequence ID" value="XM_021987775.1"/>
</dbReference>
<organism evidence="2 3">
    <name type="scientific">Spinacia oleracea</name>
    <name type="common">Spinach</name>
    <dbReference type="NCBI Taxonomy" id="3562"/>
    <lineage>
        <taxon>Eukaryota</taxon>
        <taxon>Viridiplantae</taxon>
        <taxon>Streptophyta</taxon>
        <taxon>Embryophyta</taxon>
        <taxon>Tracheophyta</taxon>
        <taxon>Spermatophyta</taxon>
        <taxon>Magnoliopsida</taxon>
        <taxon>eudicotyledons</taxon>
        <taxon>Gunneridae</taxon>
        <taxon>Pentapetalae</taxon>
        <taxon>Caryophyllales</taxon>
        <taxon>Chenopodiaceae</taxon>
        <taxon>Chenopodioideae</taxon>
        <taxon>Anserineae</taxon>
        <taxon>Spinacia</taxon>
    </lineage>
</organism>
<dbReference type="KEGG" id="soe:110783437"/>
<feature type="region of interest" description="Disordered" evidence="1">
    <location>
        <begin position="232"/>
        <end position="260"/>
    </location>
</feature>
<accession>A0A9R0I6L5</accession>
<dbReference type="PANTHER" id="PTHR31286:SF165">
    <property type="entry name" value="DUF4283 DOMAIN-CONTAINING PROTEIN"/>
    <property type="match status" value="1"/>
</dbReference>
<reference evidence="3" key="2">
    <citation type="submission" date="2025-08" db="UniProtKB">
        <authorList>
            <consortium name="RefSeq"/>
        </authorList>
    </citation>
    <scope>IDENTIFICATION</scope>
    <source>
        <tissue evidence="3">Leaf</tissue>
    </source>
</reference>
<gene>
    <name evidence="3" type="primary">LOC110783437</name>
</gene>
<sequence>MGVDKVVLGAKGVYLVRFATMEKRDVVLKLNRPFFDSKPVVLKPWTQDMDFTKEDLRSIPIWVKLHRLGFMYWGERSLSKIVGKLGVLKRVDNATAKRYKLQFARVQVEVLVEQEFPEVLRFVNEKGVMVEIDVEYEWKPLVCTVCKTMGHDATKCRKGGSRRVWVPRQQVAPFISNVMVPKNGGFQTVLHSSRRRDQRPPSIPIVNHFPVLDTDDTTVEDDATVEDAGGEDQLAGCEVGGGENLQNIVSRRGDSPGHNG</sequence>
<evidence type="ECO:0008006" key="4">
    <source>
        <dbReference type="Google" id="ProtNLM"/>
    </source>
</evidence>
<evidence type="ECO:0000313" key="3">
    <source>
        <dbReference type="RefSeq" id="XP_021843467.1"/>
    </source>
</evidence>
<dbReference type="AlphaFoldDB" id="A0A9R0I6L5"/>
<reference evidence="2" key="1">
    <citation type="journal article" date="2021" name="Nat. Commun.">
        <title>Genomic analyses provide insights into spinach domestication and the genetic basis of agronomic traits.</title>
        <authorList>
            <person name="Cai X."/>
            <person name="Sun X."/>
            <person name="Xu C."/>
            <person name="Sun H."/>
            <person name="Wang X."/>
            <person name="Ge C."/>
            <person name="Zhang Z."/>
            <person name="Wang Q."/>
            <person name="Fei Z."/>
            <person name="Jiao C."/>
            <person name="Wang Q."/>
        </authorList>
    </citation>
    <scope>NUCLEOTIDE SEQUENCE [LARGE SCALE GENOMIC DNA]</scope>
    <source>
        <strain evidence="2">cv. Varoflay</strain>
    </source>
</reference>
<feature type="compositionally biased region" description="Basic and acidic residues" evidence="1">
    <location>
        <begin position="251"/>
        <end position="260"/>
    </location>
</feature>
<dbReference type="InterPro" id="IPR040256">
    <property type="entry name" value="At4g02000-like"/>
</dbReference>